<dbReference type="SUPFAM" id="SSF109604">
    <property type="entry name" value="HD-domain/PDEase-like"/>
    <property type="match status" value="1"/>
</dbReference>
<dbReference type="PROSITE" id="PS51833">
    <property type="entry name" value="HDOD"/>
    <property type="match status" value="1"/>
</dbReference>
<dbReference type="STRING" id="86166.TAGGR_1984"/>
<dbReference type="SMART" id="SM00471">
    <property type="entry name" value="HDc"/>
    <property type="match status" value="1"/>
</dbReference>
<sequence>MNAQEVLGRIEKIESLPTIPPILKKILSVIEDPRVSLQKITDFVSSDPTLTARILKMVNSPVYGFPGRISSVSHAMVILGLNAVKGLLLGVSVFEIMQKSMIGLWEHSLSTAIFARIMAIKKELPSPEEISIAGLLHDIGKVILIMAFKDDYLKLINSVEEKESFLYEIERQHFGITHAEVGGIIAKKWNFPLKLVEPIMYHHRPQLAEKYQKETAVVHLSNILTLARGVGYSGEIFVPSVHSSAWEILNLKGDEISEIFKEAEEPITTSGEIFFSDD</sequence>
<evidence type="ECO:0000259" key="2">
    <source>
        <dbReference type="PROSITE" id="PS51833"/>
    </source>
</evidence>
<dbReference type="Pfam" id="PF08668">
    <property type="entry name" value="HDOD"/>
    <property type="match status" value="1"/>
</dbReference>
<dbReference type="Gene3D" id="1.10.3210.10">
    <property type="entry name" value="Hypothetical protein af1432"/>
    <property type="match status" value="1"/>
</dbReference>
<comment type="caution">
    <text evidence="3">The sequence shown here is derived from an EMBL/GenBank/DDBJ whole genome shotgun (WGS) entry which is preliminary data.</text>
</comment>
<dbReference type="OrthoDB" id="9803649at2"/>
<dbReference type="InterPro" id="IPR006675">
    <property type="entry name" value="HDIG_dom"/>
</dbReference>
<accession>A0A0U9HNX2</accession>
<gene>
    <name evidence="3" type="ORF">TAGGR_1984</name>
</gene>
<dbReference type="InterPro" id="IPR052340">
    <property type="entry name" value="RNase_Y/CdgJ"/>
</dbReference>
<dbReference type="PANTHER" id="PTHR33525">
    <property type="match status" value="1"/>
</dbReference>
<proteinExistence type="predicted"/>
<evidence type="ECO:0000313" key="3">
    <source>
        <dbReference type="EMBL" id="GAQ94798.1"/>
    </source>
</evidence>
<protein>
    <submittedName>
        <fullName evidence="3">HDIG domain-containing protein</fullName>
    </submittedName>
</protein>
<evidence type="ECO:0000259" key="1">
    <source>
        <dbReference type="PROSITE" id="PS51831"/>
    </source>
</evidence>
<dbReference type="CDD" id="cd00077">
    <property type="entry name" value="HDc"/>
    <property type="match status" value="1"/>
</dbReference>
<feature type="domain" description="HD" evidence="1">
    <location>
        <begin position="104"/>
        <end position="227"/>
    </location>
</feature>
<dbReference type="EMBL" id="BCNO01000001">
    <property type="protein sequence ID" value="GAQ94798.1"/>
    <property type="molecule type" value="Genomic_DNA"/>
</dbReference>
<evidence type="ECO:0000313" key="4">
    <source>
        <dbReference type="Proteomes" id="UP000054976"/>
    </source>
</evidence>
<dbReference type="InterPro" id="IPR003607">
    <property type="entry name" value="HD/PDEase_dom"/>
</dbReference>
<dbReference type="RefSeq" id="WP_059176217.1">
    <property type="nucleotide sequence ID" value="NZ_BCNO01000001.1"/>
</dbReference>
<organism evidence="3 4">
    <name type="scientific">Thermodesulfovibrio aggregans</name>
    <dbReference type="NCBI Taxonomy" id="86166"/>
    <lineage>
        <taxon>Bacteria</taxon>
        <taxon>Pseudomonadati</taxon>
        <taxon>Nitrospirota</taxon>
        <taxon>Thermodesulfovibrionia</taxon>
        <taxon>Thermodesulfovibrionales</taxon>
        <taxon>Thermodesulfovibrionaceae</taxon>
        <taxon>Thermodesulfovibrio</taxon>
    </lineage>
</organism>
<dbReference type="InterPro" id="IPR013976">
    <property type="entry name" value="HDOD"/>
</dbReference>
<dbReference type="PROSITE" id="PS51831">
    <property type="entry name" value="HD"/>
    <property type="match status" value="1"/>
</dbReference>
<name>A0A0U9HNX2_9BACT</name>
<dbReference type="NCBIfam" id="TIGR00277">
    <property type="entry name" value="HDIG"/>
    <property type="match status" value="1"/>
</dbReference>
<reference evidence="4" key="1">
    <citation type="submission" date="2016-01" db="EMBL/GenBank/DDBJ databases">
        <title>Draft genome sequence of Thermodesulfovibrio aggregans strain TGE-P1.</title>
        <authorList>
            <person name="Sekiguchi Y."/>
            <person name="Ohashi A."/>
            <person name="Matsuura N."/>
            <person name="Tourlousse M.D."/>
        </authorList>
    </citation>
    <scope>NUCLEOTIDE SEQUENCE [LARGE SCALE GENOMIC DNA]</scope>
    <source>
        <strain evidence="4">TGE-P1</strain>
    </source>
</reference>
<keyword evidence="4" id="KW-1185">Reference proteome</keyword>
<dbReference type="Proteomes" id="UP000054976">
    <property type="component" value="Unassembled WGS sequence"/>
</dbReference>
<dbReference type="PANTHER" id="PTHR33525:SF3">
    <property type="entry name" value="RIBONUCLEASE Y"/>
    <property type="match status" value="1"/>
</dbReference>
<dbReference type="InterPro" id="IPR006674">
    <property type="entry name" value="HD_domain"/>
</dbReference>
<dbReference type="AlphaFoldDB" id="A0A0U9HNX2"/>
<feature type="domain" description="HDOD" evidence="2">
    <location>
        <begin position="16"/>
        <end position="205"/>
    </location>
</feature>